<keyword evidence="9" id="KW-1185">Reference proteome</keyword>
<name>A0A1R3X7K7_9RHOB</name>
<proteinExistence type="inferred from homology"/>
<dbReference type="Pfam" id="PF00128">
    <property type="entry name" value="Alpha-amylase"/>
    <property type="match status" value="1"/>
</dbReference>
<comment type="subunit">
    <text evidence="1 6">Homodimer.</text>
</comment>
<feature type="site" description="Transition state stabilizer" evidence="6">
    <location>
        <position position="481"/>
    </location>
</feature>
<keyword evidence="3 6" id="KW-0808">Transferase</keyword>
<dbReference type="InterPro" id="IPR021828">
    <property type="entry name" value="GlgE_dom_N/S"/>
</dbReference>
<evidence type="ECO:0000256" key="5">
    <source>
        <dbReference type="ARBA" id="ARBA00048735"/>
    </source>
</evidence>
<gene>
    <name evidence="6" type="primary">glgE</name>
    <name evidence="8" type="ORF">SAMN05421849_2366</name>
</gene>
<dbReference type="InterPro" id="IPR026585">
    <property type="entry name" value="GlgE"/>
</dbReference>
<feature type="binding site" evidence="6">
    <location>
        <position position="323"/>
    </location>
    <ligand>
        <name>alpha-maltose 1-phosphate</name>
        <dbReference type="ChEBI" id="CHEBI:63576"/>
    </ligand>
</feature>
<dbReference type="HAMAP" id="MF_02124">
    <property type="entry name" value="GlgE"/>
    <property type="match status" value="1"/>
</dbReference>
<dbReference type="PANTHER" id="PTHR47786:SF2">
    <property type="entry name" value="GLYCOSYL HYDROLASE FAMILY 13 CATALYTIC DOMAIN-CONTAINING PROTEIN"/>
    <property type="match status" value="1"/>
</dbReference>
<feature type="binding site" evidence="6">
    <location>
        <begin position="534"/>
        <end position="535"/>
    </location>
    <ligand>
        <name>alpha-maltose 1-phosphate</name>
        <dbReference type="ChEBI" id="CHEBI:63576"/>
    </ligand>
</feature>
<evidence type="ECO:0000256" key="3">
    <source>
        <dbReference type="ARBA" id="ARBA00022679"/>
    </source>
</evidence>
<keyword evidence="4 6" id="KW-0119">Carbohydrate metabolism</keyword>
<evidence type="ECO:0000256" key="6">
    <source>
        <dbReference type="HAMAP-Rule" id="MF_02124"/>
    </source>
</evidence>
<evidence type="ECO:0000259" key="7">
    <source>
        <dbReference type="SMART" id="SM00642"/>
    </source>
</evidence>
<dbReference type="SUPFAM" id="SSF51445">
    <property type="entry name" value="(Trans)glycosidases"/>
    <property type="match status" value="1"/>
</dbReference>
<dbReference type="Pfam" id="PF11896">
    <property type="entry name" value="GlgE_dom_N_S"/>
    <property type="match status" value="1"/>
</dbReference>
<evidence type="ECO:0000256" key="2">
    <source>
        <dbReference type="ARBA" id="ARBA00022676"/>
    </source>
</evidence>
<dbReference type="PANTHER" id="PTHR47786">
    <property type="entry name" value="ALPHA-1,4-GLUCAN:MALTOSE-1-PHOSPHATE MALTOSYLTRANSFERASE"/>
    <property type="match status" value="1"/>
</dbReference>
<dbReference type="SMART" id="SM00642">
    <property type="entry name" value="Aamy"/>
    <property type="match status" value="1"/>
</dbReference>
<reference evidence="8 9" key="1">
    <citation type="submission" date="2017-01" db="EMBL/GenBank/DDBJ databases">
        <authorList>
            <person name="Mah S.A."/>
            <person name="Swanson W.J."/>
            <person name="Moy G.W."/>
            <person name="Vacquier V.D."/>
        </authorList>
    </citation>
    <scope>NUCLEOTIDE SEQUENCE [LARGE SCALE GENOMIC DNA]</scope>
    <source>
        <strain evidence="8 9">DSM 21219</strain>
    </source>
</reference>
<dbReference type="Pfam" id="PF21702">
    <property type="entry name" value="GLGE_C"/>
    <property type="match status" value="1"/>
</dbReference>
<sequence>MESGADNTSRAAERALALARNRIAIEQVSPSVDAGRFAAKVVVGRPFPVQADVFGDGHDVIRAVAELWSDDGSVLAQEMRPLGNDRWEAELIAPAPGLWELCVLGWRDMFASWHADTIRKRDAAQDIALELVEGCALVEAALARCRKGREGAEHEPELVALLGRLDTGEADAADLLLDEATLLLMRQAGARSDLTRHPGLPLRADRDAAAFGAWYEMMPRSWGRDGAHGTFDDVIARLPYVRDLGFDVLYFPPIHPIGTTNRKGPNNALTAGPEDPGSPYAIGSAEGGHCAVHPELGTLEDFRRLVTEAAAEGIEIALDFAIQCSPDHPWIREHPEWFDWRPDGSLKFAENPPKKYEDIVNVHFYREALPSLWLALRDVVLFWIGQGVRIFRVDNPHTKPFPFWEWLIAEVQADHPDTIFLAEAFTRPKVMKRLAKLGFTQSYSYFTWRHSKAELTDYLTELTQTGCRDYMRVNFFANTPDINPYFLQSSGRPGFRTRLVLAATLAGNYGIYNGFEICESAPLPGREEYLDSEKYQLRQWDFDRPGHIRDDIRLINRIRRDHPAMHDSGNLRFLPAHHDQVLCYRRFDFEAGSFLLFHVNLDPRTAHDFMFELPLSEFGLPDDGSIEVEDLLHGNRFTWHGRHHWLTLDPETRPYAIWRLFPPGSAQ</sequence>
<dbReference type="Gene3D" id="1.20.58.80">
    <property type="entry name" value="Phosphotransferase system, lactose/cellobiose-type IIA subunit"/>
    <property type="match status" value="1"/>
</dbReference>
<comment type="similarity">
    <text evidence="6">Belongs to the glycosyl hydrolase 13 family. GlgE subfamily.</text>
</comment>
<comment type="function">
    <text evidence="6">Maltosyltransferase that uses maltose 1-phosphate (M1P) as the sugar donor to elongate linear or branched alpha-(1-&gt;4)-glucans. Is involved in a branched alpha-glucan biosynthetic pathway from trehalose, together with TreS, Mak and GlgB.</text>
</comment>
<feature type="binding site" evidence="6">
    <location>
        <position position="395"/>
    </location>
    <ligand>
        <name>alpha-maltose 1-phosphate</name>
        <dbReference type="ChEBI" id="CHEBI:63576"/>
    </ligand>
</feature>
<dbReference type="InterPro" id="IPR013780">
    <property type="entry name" value="Glyco_hydro_b"/>
</dbReference>
<dbReference type="SUPFAM" id="SSF51011">
    <property type="entry name" value="Glycosyl hydrolase domain"/>
    <property type="match status" value="1"/>
</dbReference>
<evidence type="ECO:0000256" key="1">
    <source>
        <dbReference type="ARBA" id="ARBA00011738"/>
    </source>
</evidence>
<dbReference type="InterPro" id="IPR017853">
    <property type="entry name" value="GH"/>
</dbReference>
<dbReference type="Proteomes" id="UP000192455">
    <property type="component" value="Unassembled WGS sequence"/>
</dbReference>
<dbReference type="Gene3D" id="2.60.40.1180">
    <property type="entry name" value="Golgi alpha-mannosidase II"/>
    <property type="match status" value="1"/>
</dbReference>
<feature type="domain" description="Glycosyl hydrolase family 13 catalytic" evidence="7">
    <location>
        <begin position="216"/>
        <end position="553"/>
    </location>
</feature>
<dbReference type="STRING" id="515897.SAMN05421849_2366"/>
<dbReference type="CDD" id="cd11344">
    <property type="entry name" value="AmyAc_GlgE_like"/>
    <property type="match status" value="1"/>
</dbReference>
<dbReference type="EMBL" id="FTPS01000002">
    <property type="protein sequence ID" value="SIT86674.1"/>
    <property type="molecule type" value="Genomic_DNA"/>
</dbReference>
<dbReference type="EC" id="2.4.99.16" evidence="6"/>
<dbReference type="Gene3D" id="3.20.20.80">
    <property type="entry name" value="Glycosidases"/>
    <property type="match status" value="1"/>
</dbReference>
<evidence type="ECO:0000256" key="4">
    <source>
        <dbReference type="ARBA" id="ARBA00023277"/>
    </source>
</evidence>
<evidence type="ECO:0000313" key="9">
    <source>
        <dbReference type="Proteomes" id="UP000192455"/>
    </source>
</evidence>
<dbReference type="GO" id="GO:0016758">
    <property type="term" value="F:hexosyltransferase activity"/>
    <property type="evidence" value="ECO:0007669"/>
    <property type="project" value="UniProtKB-UniRule"/>
</dbReference>
<feature type="binding site" evidence="6">
    <location>
        <position position="358"/>
    </location>
    <ligand>
        <name>alpha-maltose 1-phosphate</name>
        <dbReference type="ChEBI" id="CHEBI:63576"/>
    </ligand>
</feature>
<feature type="active site" description="Proton donor" evidence="6">
    <location>
        <position position="423"/>
    </location>
</feature>
<evidence type="ECO:0000313" key="8">
    <source>
        <dbReference type="EMBL" id="SIT86674.1"/>
    </source>
</evidence>
<organism evidence="8 9">
    <name type="scientific">Pontibaca methylaminivorans</name>
    <dbReference type="NCBI Taxonomy" id="515897"/>
    <lineage>
        <taxon>Bacteria</taxon>
        <taxon>Pseudomonadati</taxon>
        <taxon>Pseudomonadota</taxon>
        <taxon>Alphaproteobacteria</taxon>
        <taxon>Rhodobacterales</taxon>
        <taxon>Roseobacteraceae</taxon>
        <taxon>Pontibaca</taxon>
    </lineage>
</organism>
<feature type="active site" description="Nucleophile" evidence="6">
    <location>
        <position position="394"/>
    </location>
</feature>
<keyword evidence="2 6" id="KW-0328">Glycosyltransferase</keyword>
<feature type="binding site" evidence="6">
    <location>
        <position position="263"/>
    </location>
    <ligand>
        <name>alpha-maltose 1-phosphate</name>
        <dbReference type="ChEBI" id="CHEBI:63576"/>
    </ligand>
</feature>
<accession>A0A1R3X7K7</accession>
<dbReference type="GO" id="GO:0030979">
    <property type="term" value="P:alpha-glucan biosynthetic process"/>
    <property type="evidence" value="ECO:0007669"/>
    <property type="project" value="UniProtKB-UniRule"/>
</dbReference>
<dbReference type="InterPro" id="IPR013783">
    <property type="entry name" value="Ig-like_fold"/>
</dbReference>
<dbReference type="AlphaFoldDB" id="A0A1R3X7K7"/>
<comment type="catalytic activity">
    <reaction evidence="5 6">
        <text>alpha-maltose 1-phosphate + [(1-&gt;4)-alpha-D-glucosyl](n) = [(1-&gt;4)-alpha-D-glucosyl](n+2) + phosphate</text>
        <dbReference type="Rhea" id="RHEA:42692"/>
        <dbReference type="Rhea" id="RHEA-COMP:9584"/>
        <dbReference type="Rhea" id="RHEA-COMP:10183"/>
        <dbReference type="ChEBI" id="CHEBI:15444"/>
        <dbReference type="ChEBI" id="CHEBI:43474"/>
        <dbReference type="ChEBI" id="CHEBI:63576"/>
        <dbReference type="EC" id="2.4.99.16"/>
    </reaction>
</comment>
<dbReference type="Gene3D" id="2.60.40.10">
    <property type="entry name" value="Immunoglobulins"/>
    <property type="match status" value="1"/>
</dbReference>
<dbReference type="GO" id="GO:0004553">
    <property type="term" value="F:hydrolase activity, hydrolyzing O-glycosyl compounds"/>
    <property type="evidence" value="ECO:0007669"/>
    <property type="project" value="InterPro"/>
</dbReference>
<protein>
    <recommendedName>
        <fullName evidence="6">Alpha-1,4-glucan:maltose-1-phosphate maltosyltransferase</fullName>
        <shortName evidence="6">GMPMT</shortName>
        <ecNumber evidence="6">2.4.99.16</ecNumber>
    </recommendedName>
    <alternativeName>
        <fullName evidence="6">(1-&gt;4)-alpha-D-glucan:maltose-1-phosphate alpha-D-maltosyltransferase</fullName>
    </alternativeName>
</protein>
<dbReference type="InterPro" id="IPR006047">
    <property type="entry name" value="GH13_cat_dom"/>
</dbReference>
<dbReference type="InterPro" id="IPR049171">
    <property type="entry name" value="GLGE_C"/>
</dbReference>